<keyword evidence="2" id="KW-1133">Transmembrane helix</keyword>
<feature type="transmembrane region" description="Helical" evidence="2">
    <location>
        <begin position="186"/>
        <end position="203"/>
    </location>
</feature>
<dbReference type="EMBL" id="JAPMLT010000008">
    <property type="protein sequence ID" value="MCX7571134.1"/>
    <property type="molecule type" value="Genomic_DNA"/>
</dbReference>
<feature type="region of interest" description="Disordered" evidence="1">
    <location>
        <begin position="234"/>
        <end position="258"/>
    </location>
</feature>
<keyword evidence="2" id="KW-0812">Transmembrane</keyword>
<keyword evidence="2" id="KW-0472">Membrane</keyword>
<feature type="transmembrane region" description="Helical" evidence="2">
    <location>
        <begin position="84"/>
        <end position="107"/>
    </location>
</feature>
<organism evidence="3 4">
    <name type="scientific">Tumebacillus lacus</name>
    <dbReference type="NCBI Taxonomy" id="2995335"/>
    <lineage>
        <taxon>Bacteria</taxon>
        <taxon>Bacillati</taxon>
        <taxon>Bacillota</taxon>
        <taxon>Bacilli</taxon>
        <taxon>Bacillales</taxon>
        <taxon>Alicyclobacillaceae</taxon>
        <taxon>Tumebacillus</taxon>
    </lineage>
</organism>
<feature type="transmembrane region" description="Helical" evidence="2">
    <location>
        <begin position="159"/>
        <end position="180"/>
    </location>
</feature>
<sequence>MQPTDDPHYIKHYMNAGYDASGMRKAIPFVLGLTDAPLFFAAVGDLFPMPLLMILVSGLIPVHALGLLLMMFPYRYQAYGRLFIGLYAIMSSLVFLFFGVELMALMLDKWWLAYRATLFTAYAVWIAVLLTWHLGNFRNGCYAQTRKENPRLAEQRKRIGTASSVFFIAHVLFGLLTGTFVPATEMAVILLMAAGLPYFAQHLHRYLLICRHPDLLIIQEPYIRLSKHEHRLARKRKKSVGTVSASKPPQGTGGTRDA</sequence>
<feature type="transmembrane region" description="Helical" evidence="2">
    <location>
        <begin position="50"/>
        <end position="72"/>
    </location>
</feature>
<proteinExistence type="predicted"/>
<evidence type="ECO:0000256" key="1">
    <source>
        <dbReference type="SAM" id="MobiDB-lite"/>
    </source>
</evidence>
<dbReference type="RefSeq" id="WP_267152377.1">
    <property type="nucleotide sequence ID" value="NZ_JAPMLT010000008.1"/>
</dbReference>
<feature type="transmembrane region" description="Helical" evidence="2">
    <location>
        <begin position="26"/>
        <end position="44"/>
    </location>
</feature>
<accession>A0ABT3X2K3</accession>
<evidence type="ECO:0000313" key="3">
    <source>
        <dbReference type="EMBL" id="MCX7571134.1"/>
    </source>
</evidence>
<evidence type="ECO:0000256" key="2">
    <source>
        <dbReference type="SAM" id="Phobius"/>
    </source>
</evidence>
<name>A0ABT3X2K3_9BACL</name>
<feature type="transmembrane region" description="Helical" evidence="2">
    <location>
        <begin position="119"/>
        <end position="138"/>
    </location>
</feature>
<dbReference type="Proteomes" id="UP001208017">
    <property type="component" value="Unassembled WGS sequence"/>
</dbReference>
<keyword evidence="4" id="KW-1185">Reference proteome</keyword>
<protein>
    <submittedName>
        <fullName evidence="3">Uncharacterized protein</fullName>
    </submittedName>
</protein>
<reference evidence="3 4" key="1">
    <citation type="submission" date="2022-11" db="EMBL/GenBank/DDBJ databases">
        <title>Study of microbial diversity in lake waters.</title>
        <authorList>
            <person name="Zhang J."/>
        </authorList>
    </citation>
    <scope>NUCLEOTIDE SEQUENCE [LARGE SCALE GENOMIC DNA]</scope>
    <source>
        <strain evidence="3 4">DT12</strain>
    </source>
</reference>
<gene>
    <name evidence="3" type="ORF">OS242_14375</name>
</gene>
<evidence type="ECO:0000313" key="4">
    <source>
        <dbReference type="Proteomes" id="UP001208017"/>
    </source>
</evidence>
<comment type="caution">
    <text evidence="3">The sequence shown here is derived from an EMBL/GenBank/DDBJ whole genome shotgun (WGS) entry which is preliminary data.</text>
</comment>